<dbReference type="SUPFAM" id="SSF54373">
    <property type="entry name" value="FAD-linked reductases, C-terminal domain"/>
    <property type="match status" value="1"/>
</dbReference>
<dbReference type="PANTHER" id="PTHR13789">
    <property type="entry name" value="MONOOXYGENASE"/>
    <property type="match status" value="1"/>
</dbReference>
<name>A0A0C3D1T9_OIDMZ</name>
<protein>
    <recommendedName>
        <fullName evidence="6">FAD-binding domain-containing protein</fullName>
    </recommendedName>
</protein>
<evidence type="ECO:0000313" key="7">
    <source>
        <dbReference type="EMBL" id="KIM95872.1"/>
    </source>
</evidence>
<sequence>MGSLPASSWRRLNVGIVGGGIGGLSVAIALRRAGHDVVVYERNDFVGEVGASVSCAANGTRWLHEWGIDVSKGDPVVLKKLINRDWKTGEQVSVYELDDYEERWGHVYNMFHRQNMHRMLKDCALDEHGDGKPIHLRVNYQCTDIDTVNGVVSFANGLTALHDLVIGADGIGSTVRKIIGLSPEKRPAPSSCLHTNVYTEDAVKHGLLDYSLDSALQYWGGQEDKWDKIVLSPCNGGKLLSYYCFFPREIGDYANQTWGGEDRPVEELLAPYPELDPKVKEHLAMGIEIRPWRLWIHDPYPYIAKGRVCLLGDAGHPMMPHQSQGACMAIEDAAALGILFSQKYFDGNVNKALATYQDIRLPRVTKVQGASAKAAYNINERIGFSSNTNILKYRVEDEKAKLTIEEMNAYDMYKDVEEKLAKQKGAPFTDKYINGLPFGLNLSNGVIIGE</sequence>
<dbReference type="SUPFAM" id="SSF51905">
    <property type="entry name" value="FAD/NAD(P)-binding domain"/>
    <property type="match status" value="1"/>
</dbReference>
<dbReference type="AlphaFoldDB" id="A0A0C3D1T9"/>
<dbReference type="InterPro" id="IPR050493">
    <property type="entry name" value="FAD-dep_Monooxygenase_BioMet"/>
</dbReference>
<evidence type="ECO:0000256" key="1">
    <source>
        <dbReference type="ARBA" id="ARBA00007992"/>
    </source>
</evidence>
<dbReference type="InParanoid" id="A0A0C3D1T9"/>
<dbReference type="OrthoDB" id="1047367at2759"/>
<dbReference type="GO" id="GO:0071949">
    <property type="term" value="F:FAD binding"/>
    <property type="evidence" value="ECO:0007669"/>
    <property type="project" value="InterPro"/>
</dbReference>
<dbReference type="FunFam" id="3.50.50.60:FF:000201">
    <property type="entry name" value="Salicylate hydroxylase protein"/>
    <property type="match status" value="1"/>
</dbReference>
<proteinExistence type="inferred from homology"/>
<organism evidence="7 8">
    <name type="scientific">Oidiodendron maius (strain Zn)</name>
    <dbReference type="NCBI Taxonomy" id="913774"/>
    <lineage>
        <taxon>Eukaryota</taxon>
        <taxon>Fungi</taxon>
        <taxon>Dikarya</taxon>
        <taxon>Ascomycota</taxon>
        <taxon>Pezizomycotina</taxon>
        <taxon>Leotiomycetes</taxon>
        <taxon>Leotiomycetes incertae sedis</taxon>
        <taxon>Myxotrichaceae</taxon>
        <taxon>Oidiodendron</taxon>
    </lineage>
</organism>
<evidence type="ECO:0000259" key="6">
    <source>
        <dbReference type="Pfam" id="PF01494"/>
    </source>
</evidence>
<keyword evidence="4" id="KW-0560">Oxidoreductase</keyword>
<reference evidence="7 8" key="1">
    <citation type="submission" date="2014-04" db="EMBL/GenBank/DDBJ databases">
        <authorList>
            <consortium name="DOE Joint Genome Institute"/>
            <person name="Kuo A."/>
            <person name="Martino E."/>
            <person name="Perotto S."/>
            <person name="Kohler A."/>
            <person name="Nagy L.G."/>
            <person name="Floudas D."/>
            <person name="Copeland A."/>
            <person name="Barry K.W."/>
            <person name="Cichocki N."/>
            <person name="Veneault-Fourrey C."/>
            <person name="LaButti K."/>
            <person name="Lindquist E.A."/>
            <person name="Lipzen A."/>
            <person name="Lundell T."/>
            <person name="Morin E."/>
            <person name="Murat C."/>
            <person name="Sun H."/>
            <person name="Tunlid A."/>
            <person name="Henrissat B."/>
            <person name="Grigoriev I.V."/>
            <person name="Hibbett D.S."/>
            <person name="Martin F."/>
            <person name="Nordberg H.P."/>
            <person name="Cantor M.N."/>
            <person name="Hua S.X."/>
        </authorList>
    </citation>
    <scope>NUCLEOTIDE SEQUENCE [LARGE SCALE GENOMIC DNA]</scope>
    <source>
        <strain evidence="7 8">Zn</strain>
    </source>
</reference>
<dbReference type="Pfam" id="PF01494">
    <property type="entry name" value="FAD_binding_3"/>
    <property type="match status" value="1"/>
</dbReference>
<evidence type="ECO:0000256" key="3">
    <source>
        <dbReference type="ARBA" id="ARBA00022827"/>
    </source>
</evidence>
<evidence type="ECO:0000256" key="2">
    <source>
        <dbReference type="ARBA" id="ARBA00022630"/>
    </source>
</evidence>
<dbReference type="InterPro" id="IPR036188">
    <property type="entry name" value="FAD/NAD-bd_sf"/>
</dbReference>
<evidence type="ECO:0000313" key="8">
    <source>
        <dbReference type="Proteomes" id="UP000054321"/>
    </source>
</evidence>
<evidence type="ECO:0000256" key="5">
    <source>
        <dbReference type="ARBA" id="ARBA00023033"/>
    </source>
</evidence>
<dbReference type="Proteomes" id="UP000054321">
    <property type="component" value="Unassembled WGS sequence"/>
</dbReference>
<dbReference type="PRINTS" id="PR00420">
    <property type="entry name" value="RNGMNOXGNASE"/>
</dbReference>
<keyword evidence="2" id="KW-0285">Flavoprotein</keyword>
<dbReference type="HOGENOM" id="CLU_009665_19_2_1"/>
<dbReference type="EMBL" id="KN832885">
    <property type="protein sequence ID" value="KIM95872.1"/>
    <property type="molecule type" value="Genomic_DNA"/>
</dbReference>
<keyword evidence="3" id="KW-0274">FAD</keyword>
<comment type="similarity">
    <text evidence="1">Belongs to the paxM FAD-dependent monooxygenase family.</text>
</comment>
<gene>
    <name evidence="7" type="ORF">OIDMADRAFT_170406</name>
</gene>
<keyword evidence="8" id="KW-1185">Reference proteome</keyword>
<feature type="domain" description="FAD-binding" evidence="6">
    <location>
        <begin position="12"/>
        <end position="367"/>
    </location>
</feature>
<accession>A0A0C3D1T9</accession>
<reference evidence="8" key="2">
    <citation type="submission" date="2015-01" db="EMBL/GenBank/DDBJ databases">
        <title>Evolutionary Origins and Diversification of the Mycorrhizal Mutualists.</title>
        <authorList>
            <consortium name="DOE Joint Genome Institute"/>
            <consortium name="Mycorrhizal Genomics Consortium"/>
            <person name="Kohler A."/>
            <person name="Kuo A."/>
            <person name="Nagy L.G."/>
            <person name="Floudas D."/>
            <person name="Copeland A."/>
            <person name="Barry K.W."/>
            <person name="Cichocki N."/>
            <person name="Veneault-Fourrey C."/>
            <person name="LaButti K."/>
            <person name="Lindquist E.A."/>
            <person name="Lipzen A."/>
            <person name="Lundell T."/>
            <person name="Morin E."/>
            <person name="Murat C."/>
            <person name="Riley R."/>
            <person name="Ohm R."/>
            <person name="Sun H."/>
            <person name="Tunlid A."/>
            <person name="Henrissat B."/>
            <person name="Grigoriev I.V."/>
            <person name="Hibbett D.S."/>
            <person name="Martin F."/>
        </authorList>
    </citation>
    <scope>NUCLEOTIDE SEQUENCE [LARGE SCALE GENOMIC DNA]</scope>
    <source>
        <strain evidence="8">Zn</strain>
    </source>
</reference>
<keyword evidence="5" id="KW-0503">Monooxygenase</keyword>
<dbReference type="STRING" id="913774.A0A0C3D1T9"/>
<dbReference type="PANTHER" id="PTHR13789:SF172">
    <property type="entry name" value="HYDROXYLASE, PUTATIVE (AFU_ORTHOLOGUE AFUA_1G12410)-RELATED"/>
    <property type="match status" value="1"/>
</dbReference>
<dbReference type="InterPro" id="IPR002938">
    <property type="entry name" value="FAD-bd"/>
</dbReference>
<dbReference type="Gene3D" id="3.50.50.60">
    <property type="entry name" value="FAD/NAD(P)-binding domain"/>
    <property type="match status" value="1"/>
</dbReference>
<evidence type="ECO:0000256" key="4">
    <source>
        <dbReference type="ARBA" id="ARBA00023002"/>
    </source>
</evidence>
<dbReference type="GO" id="GO:0004497">
    <property type="term" value="F:monooxygenase activity"/>
    <property type="evidence" value="ECO:0007669"/>
    <property type="project" value="UniProtKB-KW"/>
</dbReference>